<evidence type="ECO:0000256" key="1">
    <source>
        <dbReference type="ARBA" id="ARBA00000971"/>
    </source>
</evidence>
<keyword evidence="8" id="KW-1133">Transmembrane helix</keyword>
<keyword evidence="8" id="KW-0472">Membrane</keyword>
<dbReference type="AlphaFoldDB" id="A0A1G8UPW1"/>
<dbReference type="GO" id="GO:0003755">
    <property type="term" value="F:peptidyl-prolyl cis-trans isomerase activity"/>
    <property type="evidence" value="ECO:0007669"/>
    <property type="project" value="UniProtKB-KW"/>
</dbReference>
<proteinExistence type="inferred from homology"/>
<keyword evidence="11" id="KW-1185">Reference proteome</keyword>
<keyword evidence="5" id="KW-0413">Isomerase</keyword>
<evidence type="ECO:0000256" key="8">
    <source>
        <dbReference type="SAM" id="Phobius"/>
    </source>
</evidence>
<dbReference type="InterPro" id="IPR027304">
    <property type="entry name" value="Trigger_fact/SurA_dom_sf"/>
</dbReference>
<dbReference type="Gene3D" id="3.10.50.40">
    <property type="match status" value="1"/>
</dbReference>
<reference evidence="10 11" key="1">
    <citation type="submission" date="2016-10" db="EMBL/GenBank/DDBJ databases">
        <authorList>
            <person name="de Groot N.N."/>
        </authorList>
    </citation>
    <scope>NUCLEOTIDE SEQUENCE [LARGE SCALE GENOMIC DNA]</scope>
    <source>
        <strain evidence="10 11">DSM 25294</strain>
    </source>
</reference>
<protein>
    <recommendedName>
        <fullName evidence="4">Parvulin-like PPIase</fullName>
        <ecNumber evidence="3">5.2.1.8</ecNumber>
    </recommendedName>
    <alternativeName>
        <fullName evidence="6">Peptidyl-prolyl cis-trans isomerase plp</fullName>
    </alternativeName>
    <alternativeName>
        <fullName evidence="7">Rotamase plp</fullName>
    </alternativeName>
</protein>
<organism evidence="10 11">
    <name type="scientific">Aliiruegeria lutimaris</name>
    <dbReference type="NCBI Taxonomy" id="571298"/>
    <lineage>
        <taxon>Bacteria</taxon>
        <taxon>Pseudomonadati</taxon>
        <taxon>Pseudomonadota</taxon>
        <taxon>Alphaproteobacteria</taxon>
        <taxon>Rhodobacterales</taxon>
        <taxon>Roseobacteraceae</taxon>
        <taxon>Aliiruegeria</taxon>
    </lineage>
</organism>
<evidence type="ECO:0000256" key="3">
    <source>
        <dbReference type="ARBA" id="ARBA00013194"/>
    </source>
</evidence>
<dbReference type="InterPro" id="IPR000297">
    <property type="entry name" value="PPIase_PpiC"/>
</dbReference>
<name>A0A1G8UPW1_9RHOB</name>
<dbReference type="SUPFAM" id="SSF109998">
    <property type="entry name" value="Triger factor/SurA peptide-binding domain-like"/>
    <property type="match status" value="1"/>
</dbReference>
<sequence length="277" mass="30704">MRFLREPLFHFFLLGVAIFGWFFWLNPADPNGSDSNRIVIDSQDIARLTAQFEATWRRPPTEAELQGLMNSLVTEEVLVREAQLLGLDQGDGAIRNRLAQKMNFLTTSVAQSIEPDDETLRAYMDQNPERFASPPRVAFEQVLLKPDEETRDVLAALNTGADPKQLGAATLLPAEIPLSIAASVDGLLGRGTFAQLAELPEGSWSGPVQSGYGLHVVRLTGREPGALPPFEEIRERVLQDWRSKQSEELTAAQVQSLKSKYEIVLPEPLTPREGASQ</sequence>
<dbReference type="Pfam" id="PF13145">
    <property type="entry name" value="Rotamase_2"/>
    <property type="match status" value="1"/>
</dbReference>
<evidence type="ECO:0000256" key="6">
    <source>
        <dbReference type="ARBA" id="ARBA00030642"/>
    </source>
</evidence>
<evidence type="ECO:0000313" key="10">
    <source>
        <dbReference type="EMBL" id="SDJ55882.1"/>
    </source>
</evidence>
<evidence type="ECO:0000256" key="5">
    <source>
        <dbReference type="ARBA" id="ARBA00023110"/>
    </source>
</evidence>
<evidence type="ECO:0000256" key="2">
    <source>
        <dbReference type="ARBA" id="ARBA00007656"/>
    </source>
</evidence>
<accession>A0A1G8UPW1</accession>
<evidence type="ECO:0000313" key="11">
    <source>
        <dbReference type="Proteomes" id="UP000199382"/>
    </source>
</evidence>
<dbReference type="InterPro" id="IPR046357">
    <property type="entry name" value="PPIase_dom_sf"/>
</dbReference>
<dbReference type="Proteomes" id="UP000199382">
    <property type="component" value="Unassembled WGS sequence"/>
</dbReference>
<dbReference type="STRING" id="571298.SAMN04488026_101980"/>
<gene>
    <name evidence="10" type="ORF">SAMN04488026_101980</name>
</gene>
<dbReference type="EMBL" id="FNEK01000019">
    <property type="protein sequence ID" value="SDJ55882.1"/>
    <property type="molecule type" value="Genomic_DNA"/>
</dbReference>
<dbReference type="PANTHER" id="PTHR47245:SF2">
    <property type="entry name" value="PEPTIDYL-PROLYL CIS-TRANS ISOMERASE HP_0175-RELATED"/>
    <property type="match status" value="1"/>
</dbReference>
<dbReference type="RefSeq" id="WP_093155426.1">
    <property type="nucleotide sequence ID" value="NZ_FNEK01000019.1"/>
</dbReference>
<dbReference type="InterPro" id="IPR050245">
    <property type="entry name" value="PrsA_foldase"/>
</dbReference>
<comment type="similarity">
    <text evidence="2">Belongs to the PpiC/parvulin rotamase family.</text>
</comment>
<keyword evidence="8" id="KW-0812">Transmembrane</keyword>
<keyword evidence="5" id="KW-0697">Rotamase</keyword>
<feature type="transmembrane region" description="Helical" evidence="8">
    <location>
        <begin position="7"/>
        <end position="25"/>
    </location>
</feature>
<feature type="domain" description="PpiC" evidence="9">
    <location>
        <begin position="115"/>
        <end position="235"/>
    </location>
</feature>
<comment type="catalytic activity">
    <reaction evidence="1">
        <text>[protein]-peptidylproline (omega=180) = [protein]-peptidylproline (omega=0)</text>
        <dbReference type="Rhea" id="RHEA:16237"/>
        <dbReference type="Rhea" id="RHEA-COMP:10747"/>
        <dbReference type="Rhea" id="RHEA-COMP:10748"/>
        <dbReference type="ChEBI" id="CHEBI:83833"/>
        <dbReference type="ChEBI" id="CHEBI:83834"/>
        <dbReference type="EC" id="5.2.1.8"/>
    </reaction>
</comment>
<evidence type="ECO:0000256" key="4">
    <source>
        <dbReference type="ARBA" id="ARBA00018370"/>
    </source>
</evidence>
<dbReference type="OrthoDB" id="196786at2"/>
<evidence type="ECO:0000259" key="9">
    <source>
        <dbReference type="Pfam" id="PF13145"/>
    </source>
</evidence>
<dbReference type="Gene3D" id="1.10.4030.10">
    <property type="entry name" value="Porin chaperone SurA, peptide-binding domain"/>
    <property type="match status" value="1"/>
</dbReference>
<dbReference type="EC" id="5.2.1.8" evidence="3"/>
<dbReference type="PANTHER" id="PTHR47245">
    <property type="entry name" value="PEPTIDYLPROLYL ISOMERASE"/>
    <property type="match status" value="1"/>
</dbReference>
<evidence type="ECO:0000256" key="7">
    <source>
        <dbReference type="ARBA" id="ARBA00031484"/>
    </source>
</evidence>